<dbReference type="InterPro" id="IPR006860">
    <property type="entry name" value="FecR"/>
</dbReference>
<feature type="domain" description="Protein FecR C-terminal" evidence="3">
    <location>
        <begin position="247"/>
        <end position="315"/>
    </location>
</feature>
<evidence type="ECO:0000259" key="2">
    <source>
        <dbReference type="Pfam" id="PF04773"/>
    </source>
</evidence>
<dbReference type="InterPro" id="IPR012373">
    <property type="entry name" value="Ferrdict_sens_TM"/>
</dbReference>
<evidence type="ECO:0000313" key="4">
    <source>
        <dbReference type="EMBL" id="RFS18905.1"/>
    </source>
</evidence>
<organism evidence="4 5">
    <name type="scientific">Chitinophaga silvatica</name>
    <dbReference type="NCBI Taxonomy" id="2282649"/>
    <lineage>
        <taxon>Bacteria</taxon>
        <taxon>Pseudomonadati</taxon>
        <taxon>Bacteroidota</taxon>
        <taxon>Chitinophagia</taxon>
        <taxon>Chitinophagales</taxon>
        <taxon>Chitinophagaceae</taxon>
        <taxon>Chitinophaga</taxon>
    </lineage>
</organism>
<dbReference type="PIRSF" id="PIRSF018266">
    <property type="entry name" value="FecR"/>
    <property type="match status" value="1"/>
</dbReference>
<dbReference type="Pfam" id="PF04773">
    <property type="entry name" value="FecR"/>
    <property type="match status" value="1"/>
</dbReference>
<dbReference type="EMBL" id="QPMM01000018">
    <property type="protein sequence ID" value="RFS18905.1"/>
    <property type="molecule type" value="Genomic_DNA"/>
</dbReference>
<dbReference type="RefSeq" id="WP_116978806.1">
    <property type="nucleotide sequence ID" value="NZ_QPMM01000018.1"/>
</dbReference>
<feature type="transmembrane region" description="Helical" evidence="1">
    <location>
        <begin position="75"/>
        <end position="95"/>
    </location>
</feature>
<evidence type="ECO:0000259" key="3">
    <source>
        <dbReference type="Pfam" id="PF16344"/>
    </source>
</evidence>
<dbReference type="PANTHER" id="PTHR30273">
    <property type="entry name" value="PERIPLASMIC SIGNAL SENSOR AND SIGMA FACTOR ACTIVATOR FECR-RELATED"/>
    <property type="match status" value="1"/>
</dbReference>
<dbReference type="PANTHER" id="PTHR30273:SF2">
    <property type="entry name" value="PROTEIN FECR"/>
    <property type="match status" value="1"/>
</dbReference>
<dbReference type="Proteomes" id="UP000260644">
    <property type="component" value="Unassembled WGS sequence"/>
</dbReference>
<dbReference type="Gene3D" id="3.55.50.30">
    <property type="match status" value="1"/>
</dbReference>
<comment type="caution">
    <text evidence="4">The sequence shown here is derived from an EMBL/GenBank/DDBJ whole genome shotgun (WGS) entry which is preliminary data.</text>
</comment>
<evidence type="ECO:0000313" key="5">
    <source>
        <dbReference type="Proteomes" id="UP000260644"/>
    </source>
</evidence>
<feature type="domain" description="FecR protein" evidence="2">
    <location>
        <begin position="119"/>
        <end position="203"/>
    </location>
</feature>
<accession>A0A3E1Y2J8</accession>
<keyword evidence="1" id="KW-0472">Membrane</keyword>
<protein>
    <submittedName>
        <fullName evidence="4">FecR family protein</fullName>
    </submittedName>
</protein>
<evidence type="ECO:0000256" key="1">
    <source>
        <dbReference type="SAM" id="Phobius"/>
    </source>
</evidence>
<proteinExistence type="predicted"/>
<dbReference type="InterPro" id="IPR032508">
    <property type="entry name" value="FecR_C"/>
</dbReference>
<keyword evidence="1" id="KW-0812">Transmembrane</keyword>
<reference evidence="4 5" key="1">
    <citation type="submission" date="2018-07" db="EMBL/GenBank/DDBJ databases">
        <title>Chitinophaga K2CV101002-2 sp. nov., isolated from a monsoon evergreen broad-leaved forest soil.</title>
        <authorList>
            <person name="Lv Y."/>
        </authorList>
    </citation>
    <scope>NUCLEOTIDE SEQUENCE [LARGE SCALE GENOMIC DNA]</scope>
    <source>
        <strain evidence="4 5">GDMCC 1.1288</strain>
    </source>
</reference>
<dbReference type="OrthoDB" id="697544at2"/>
<dbReference type="GO" id="GO:0016989">
    <property type="term" value="F:sigma factor antagonist activity"/>
    <property type="evidence" value="ECO:0007669"/>
    <property type="project" value="TreeGrafter"/>
</dbReference>
<gene>
    <name evidence="4" type="ORF">DVR12_26360</name>
</gene>
<sequence>MNAKKLAELLQKYEDGQCSEEEQLMIDKFYQDFDADRDTLPDEIHMQPSYDSLYEKILQQKNNSAILKPAGSRSWYYAAAAAVLLCIAVGSWFWINVNDRKIIAKTPVNKSEKVKKHFIKLPDGSTVLLNERSRLQYPASFDGARREVQLWGEGYFDIVANSKQPFIVHSGNVSTTVLGTVFNIKADPNEKQVTITVEKGKVKVESAGKQLGIIESNQQIKVSQSALFERNDTIKAESITDWVKEDLIFNNVTYAEAAKVLKAQYGINIIFKDAELEKNRFTTTFKNQSSLEEILIVLCEFNQSSFSIQDSTVIIQKRNQ</sequence>
<keyword evidence="1" id="KW-1133">Transmembrane helix</keyword>
<dbReference type="AlphaFoldDB" id="A0A3E1Y2J8"/>
<keyword evidence="5" id="KW-1185">Reference proteome</keyword>
<dbReference type="Gene3D" id="2.60.120.1440">
    <property type="match status" value="1"/>
</dbReference>
<dbReference type="Pfam" id="PF16344">
    <property type="entry name" value="FecR_C"/>
    <property type="match status" value="1"/>
</dbReference>
<name>A0A3E1Y2J8_9BACT</name>